<comment type="caution">
    <text evidence="2">The sequence shown here is derived from an EMBL/GenBank/DDBJ whole genome shotgun (WGS) entry which is preliminary data.</text>
</comment>
<sequence>MNKSCTEMKIWNSDENNVKSYIKVNNCTYNESFDYPDHLTFNEVFIKEIFLCTLMLIFAVCDNLLVFVTLTEINLKISRVYKMMMHLIISDLIMILSRFLSRWLGGSVCNGRPAMQLAKSCST</sequence>
<keyword evidence="1" id="KW-0812">Transmembrane</keyword>
<keyword evidence="1" id="KW-1133">Transmembrane helix</keyword>
<organism evidence="2 3">
    <name type="scientific">Caerostris extrusa</name>
    <name type="common">Bark spider</name>
    <name type="synonym">Caerostris bankana</name>
    <dbReference type="NCBI Taxonomy" id="172846"/>
    <lineage>
        <taxon>Eukaryota</taxon>
        <taxon>Metazoa</taxon>
        <taxon>Ecdysozoa</taxon>
        <taxon>Arthropoda</taxon>
        <taxon>Chelicerata</taxon>
        <taxon>Arachnida</taxon>
        <taxon>Araneae</taxon>
        <taxon>Araneomorphae</taxon>
        <taxon>Entelegynae</taxon>
        <taxon>Araneoidea</taxon>
        <taxon>Araneidae</taxon>
        <taxon>Caerostris</taxon>
    </lineage>
</organism>
<gene>
    <name evidence="2" type="ORF">CEXT_715991</name>
</gene>
<dbReference type="EMBL" id="BPLR01021630">
    <property type="protein sequence ID" value="GIX91916.1"/>
    <property type="molecule type" value="Genomic_DNA"/>
</dbReference>
<name>A0AAV4P883_CAEEX</name>
<evidence type="ECO:0000313" key="3">
    <source>
        <dbReference type="Proteomes" id="UP001054945"/>
    </source>
</evidence>
<keyword evidence="3" id="KW-1185">Reference proteome</keyword>
<evidence type="ECO:0000256" key="1">
    <source>
        <dbReference type="SAM" id="Phobius"/>
    </source>
</evidence>
<reference evidence="2 3" key="1">
    <citation type="submission" date="2021-06" db="EMBL/GenBank/DDBJ databases">
        <title>Caerostris extrusa draft genome.</title>
        <authorList>
            <person name="Kono N."/>
            <person name="Arakawa K."/>
        </authorList>
    </citation>
    <scope>NUCLEOTIDE SEQUENCE [LARGE SCALE GENOMIC DNA]</scope>
</reference>
<feature type="transmembrane region" description="Helical" evidence="1">
    <location>
        <begin position="80"/>
        <end position="100"/>
    </location>
</feature>
<dbReference type="SUPFAM" id="SSF81321">
    <property type="entry name" value="Family A G protein-coupled receptor-like"/>
    <property type="match status" value="1"/>
</dbReference>
<evidence type="ECO:0000313" key="2">
    <source>
        <dbReference type="EMBL" id="GIX91916.1"/>
    </source>
</evidence>
<keyword evidence="1" id="KW-0472">Membrane</keyword>
<dbReference type="Proteomes" id="UP001054945">
    <property type="component" value="Unassembled WGS sequence"/>
</dbReference>
<feature type="transmembrane region" description="Helical" evidence="1">
    <location>
        <begin position="44"/>
        <end position="68"/>
    </location>
</feature>
<proteinExistence type="predicted"/>
<protein>
    <submittedName>
        <fullName evidence="2">Uncharacterized protein</fullName>
    </submittedName>
</protein>
<accession>A0AAV4P883</accession>
<dbReference type="AlphaFoldDB" id="A0AAV4P883"/>